<protein>
    <recommendedName>
        <fullName evidence="1">Transposase IS66 central domain-containing protein</fullName>
    </recommendedName>
</protein>
<dbReference type="Proteomes" id="UP000253934">
    <property type="component" value="Unassembled WGS sequence"/>
</dbReference>
<proteinExistence type="predicted"/>
<keyword evidence="3" id="KW-1185">Reference proteome</keyword>
<evidence type="ECO:0000259" key="1">
    <source>
        <dbReference type="Pfam" id="PF03050"/>
    </source>
</evidence>
<accession>A0A369KTG2</accession>
<evidence type="ECO:0000313" key="3">
    <source>
        <dbReference type="Proteomes" id="UP000253934"/>
    </source>
</evidence>
<comment type="caution">
    <text evidence="2">The sequence shown here is derived from an EMBL/GenBank/DDBJ whole genome shotgun (WGS) entry which is preliminary data.</text>
</comment>
<dbReference type="AlphaFoldDB" id="A0A369KTG2"/>
<dbReference type="EMBL" id="QOVW01000053">
    <property type="protein sequence ID" value="RDB36670.1"/>
    <property type="molecule type" value="Genomic_DNA"/>
</dbReference>
<gene>
    <name evidence="2" type="ORF">DCC88_03910</name>
</gene>
<reference evidence="2" key="1">
    <citation type="submission" date="2018-04" db="EMBL/GenBank/DDBJ databases">
        <title>Draft genome sequence of the Candidatus Spirobacillus cienkowskii, a pathogen of freshwater Daphnia species, reconstructed from hemolymph metagenomic reads.</title>
        <authorList>
            <person name="Bresciani L."/>
            <person name="Lemos L.N."/>
            <person name="Wale N."/>
            <person name="Lin J.Y."/>
            <person name="Fernandes G.R."/>
            <person name="Duffy M.A."/>
            <person name="Rodrigues J.M."/>
        </authorList>
    </citation>
    <scope>NUCLEOTIDE SEQUENCE [LARGE SCALE GENOMIC DNA]</scope>
    <source>
        <strain evidence="2">Binning01</strain>
    </source>
</reference>
<name>A0A369KTG2_9BACT</name>
<dbReference type="InterPro" id="IPR004291">
    <property type="entry name" value="Transposase_IS66_central"/>
</dbReference>
<evidence type="ECO:0000313" key="2">
    <source>
        <dbReference type="EMBL" id="RDB36670.1"/>
    </source>
</evidence>
<organism evidence="2 3">
    <name type="scientific">Spirobacillus cienkowskii</name>
    <dbReference type="NCBI Taxonomy" id="495820"/>
    <lineage>
        <taxon>Bacteria</taxon>
        <taxon>Pseudomonadati</taxon>
        <taxon>Bdellovibrionota</taxon>
        <taxon>Oligoflexia</taxon>
        <taxon>Silvanigrellales</taxon>
        <taxon>Spirobacillus</taxon>
    </lineage>
</organism>
<sequence length="86" mass="9730">MIKSLTFSSLATLRYQCGMASYRMENMNDALGIKVADSTQWYLFENAASIVKPFVCYLEKEVANAPKQHVDDTHNIILDLVKGIEE</sequence>
<dbReference type="Pfam" id="PF03050">
    <property type="entry name" value="DDE_Tnp_IS66"/>
    <property type="match status" value="1"/>
</dbReference>
<feature type="domain" description="Transposase IS66 central" evidence="1">
    <location>
        <begin position="6"/>
        <end position="76"/>
    </location>
</feature>